<organism evidence="1 2">
    <name type="scientific">Arcticibacter svalbardensis MN12-7</name>
    <dbReference type="NCBI Taxonomy" id="1150600"/>
    <lineage>
        <taxon>Bacteria</taxon>
        <taxon>Pseudomonadati</taxon>
        <taxon>Bacteroidota</taxon>
        <taxon>Sphingobacteriia</taxon>
        <taxon>Sphingobacteriales</taxon>
        <taxon>Sphingobacteriaceae</taxon>
        <taxon>Arcticibacter</taxon>
    </lineage>
</organism>
<dbReference type="AlphaFoldDB" id="R9GUT0"/>
<name>R9GUT0_9SPHI</name>
<accession>R9GUT0</accession>
<dbReference type="eggNOG" id="COG3547">
    <property type="taxonomic scope" value="Bacteria"/>
</dbReference>
<dbReference type="RefSeq" id="WP_016197384.1">
    <property type="nucleotide sequence ID" value="NZ_AQPN01000145.1"/>
</dbReference>
<evidence type="ECO:0000313" key="1">
    <source>
        <dbReference type="EMBL" id="EOR92654.1"/>
    </source>
</evidence>
<dbReference type="EMBL" id="AQPN01000145">
    <property type="protein sequence ID" value="EOR92654.1"/>
    <property type="molecule type" value="Genomic_DNA"/>
</dbReference>
<gene>
    <name evidence="1" type="ORF">ADIARSV_4166</name>
</gene>
<protein>
    <recommendedName>
        <fullName evidence="3">Mobile element protein</fullName>
    </recommendedName>
</protein>
<sequence>MMILKQVAGIDVAQKELVVSLGHMNQELTIELFDYKVFANSQK</sequence>
<evidence type="ECO:0008006" key="3">
    <source>
        <dbReference type="Google" id="ProtNLM"/>
    </source>
</evidence>
<keyword evidence="2" id="KW-1185">Reference proteome</keyword>
<comment type="caution">
    <text evidence="1">The sequence shown here is derived from an EMBL/GenBank/DDBJ whole genome shotgun (WGS) entry which is preliminary data.</text>
</comment>
<dbReference type="Proteomes" id="UP000014174">
    <property type="component" value="Unassembled WGS sequence"/>
</dbReference>
<evidence type="ECO:0000313" key="2">
    <source>
        <dbReference type="Proteomes" id="UP000014174"/>
    </source>
</evidence>
<proteinExistence type="predicted"/>
<reference evidence="1 2" key="1">
    <citation type="journal article" date="2013" name="Genome Announc.">
        <title>Draft Genome Sequence of Arcticibacter svalbardensis Strain MN12-7T, a Member of the Family Sphingobacteriaceae Isolated from an Arctic Soil Sample.</title>
        <authorList>
            <person name="Shivaji S."/>
            <person name="Ara S."/>
            <person name="Prasad S."/>
            <person name="Manasa B.P."/>
            <person name="Begum Z."/>
            <person name="Singh A."/>
            <person name="Kumar Pinnaka A."/>
        </authorList>
    </citation>
    <scope>NUCLEOTIDE SEQUENCE [LARGE SCALE GENOMIC DNA]</scope>
    <source>
        <strain evidence="1 2">MN12-7</strain>
    </source>
</reference>